<evidence type="ECO:0000256" key="10">
    <source>
        <dbReference type="ARBA" id="ARBA00032474"/>
    </source>
</evidence>
<evidence type="ECO:0000256" key="4">
    <source>
        <dbReference type="ARBA" id="ARBA00013858"/>
    </source>
</evidence>
<evidence type="ECO:0000256" key="7">
    <source>
        <dbReference type="ARBA" id="ARBA00029745"/>
    </source>
</evidence>
<sequence>MKSPFSRRLPGVDVTQSDCRVRVQEAAFSPDQLQRSLPAAGAVVTFTGNVRDAGAGGAVDSLQLEHYAGMTEHSLQAIAEEAAARWALAAAHVVHRVGRLDAGEAIVWVGVCAAHRAEAFAACEFIMDALKTRAPFWKKEHGPQGARWVDARASDVARAQRWQLTRTGDADGAPGG</sequence>
<evidence type="ECO:0000256" key="5">
    <source>
        <dbReference type="ARBA" id="ARBA00023150"/>
    </source>
</evidence>
<dbReference type="CDD" id="cd00756">
    <property type="entry name" value="MoaE"/>
    <property type="match status" value="1"/>
</dbReference>
<evidence type="ECO:0000256" key="1">
    <source>
        <dbReference type="ARBA" id="ARBA00005046"/>
    </source>
</evidence>
<dbReference type="GO" id="GO:0006777">
    <property type="term" value="P:Mo-molybdopterin cofactor biosynthetic process"/>
    <property type="evidence" value="ECO:0007669"/>
    <property type="project" value="UniProtKB-KW"/>
</dbReference>
<dbReference type="SUPFAM" id="SSF54690">
    <property type="entry name" value="Molybdopterin synthase subunit MoaE"/>
    <property type="match status" value="1"/>
</dbReference>
<dbReference type="Gene3D" id="3.90.1170.40">
    <property type="entry name" value="Molybdopterin biosynthesis MoaE subunit"/>
    <property type="match status" value="1"/>
</dbReference>
<name>A0A3C1KJW7_9GAMM</name>
<dbReference type="EMBL" id="DMND01000067">
    <property type="protein sequence ID" value="HAN26925.1"/>
    <property type="molecule type" value="Genomic_DNA"/>
</dbReference>
<evidence type="ECO:0000256" key="8">
    <source>
        <dbReference type="ARBA" id="ARBA00030407"/>
    </source>
</evidence>
<comment type="catalytic activity">
    <reaction evidence="11">
        <text>2 [molybdopterin-synthase sulfur-carrier protein]-C-terminal-Gly-aminoethanethioate + cyclic pyranopterin phosphate + H2O = molybdopterin + 2 [molybdopterin-synthase sulfur-carrier protein]-C-terminal Gly-Gly + 2 H(+)</text>
        <dbReference type="Rhea" id="RHEA:26333"/>
        <dbReference type="Rhea" id="RHEA-COMP:12202"/>
        <dbReference type="Rhea" id="RHEA-COMP:19907"/>
        <dbReference type="ChEBI" id="CHEBI:15377"/>
        <dbReference type="ChEBI" id="CHEBI:15378"/>
        <dbReference type="ChEBI" id="CHEBI:58698"/>
        <dbReference type="ChEBI" id="CHEBI:59648"/>
        <dbReference type="ChEBI" id="CHEBI:90778"/>
        <dbReference type="ChEBI" id="CHEBI:232372"/>
        <dbReference type="EC" id="2.8.1.12"/>
    </reaction>
</comment>
<comment type="similarity">
    <text evidence="2">Belongs to the MoaE family.</text>
</comment>
<gene>
    <name evidence="12" type="ORF">DCP75_04245</name>
</gene>
<proteinExistence type="inferred from homology"/>
<evidence type="ECO:0000256" key="3">
    <source>
        <dbReference type="ARBA" id="ARBA00011950"/>
    </source>
</evidence>
<dbReference type="AlphaFoldDB" id="A0A3C1KJW7"/>
<dbReference type="GO" id="GO:0030366">
    <property type="term" value="F:molybdopterin synthase activity"/>
    <property type="evidence" value="ECO:0007669"/>
    <property type="project" value="UniProtKB-EC"/>
</dbReference>
<evidence type="ECO:0000313" key="12">
    <source>
        <dbReference type="EMBL" id="HAN26925.1"/>
    </source>
</evidence>
<dbReference type="Proteomes" id="UP000259273">
    <property type="component" value="Unassembled WGS sequence"/>
</dbReference>
<comment type="subunit">
    <text evidence="6">Heterotetramer of 2 MoaD subunits and 2 MoaE subunits. Also stable as homodimer. The enzyme changes between these two forms during catalysis.</text>
</comment>
<comment type="caution">
    <text evidence="12">The sequence shown here is derived from an EMBL/GenBank/DDBJ whole genome shotgun (WGS) entry which is preliminary data.</text>
</comment>
<dbReference type="UniPathway" id="UPA00344"/>
<evidence type="ECO:0000313" key="13">
    <source>
        <dbReference type="Proteomes" id="UP000259273"/>
    </source>
</evidence>
<dbReference type="Pfam" id="PF02391">
    <property type="entry name" value="MoaE"/>
    <property type="match status" value="1"/>
</dbReference>
<protein>
    <recommendedName>
        <fullName evidence="4">Molybdopterin synthase catalytic subunit</fullName>
        <ecNumber evidence="3">2.8.1.12</ecNumber>
    </recommendedName>
    <alternativeName>
        <fullName evidence="9">MPT synthase subunit 2</fullName>
    </alternativeName>
    <alternativeName>
        <fullName evidence="7">Molybdenum cofactor biosynthesis protein E</fullName>
    </alternativeName>
    <alternativeName>
        <fullName evidence="8">Molybdopterin-converting factor large subunit</fullName>
    </alternativeName>
    <alternativeName>
        <fullName evidence="10">Molybdopterin-converting factor subunit 2</fullName>
    </alternativeName>
</protein>
<comment type="pathway">
    <text evidence="1">Cofactor biosynthesis; molybdopterin biosynthesis.</text>
</comment>
<evidence type="ECO:0000256" key="6">
    <source>
        <dbReference type="ARBA" id="ARBA00026066"/>
    </source>
</evidence>
<dbReference type="STRING" id="1121937.GCA_000423125_00074"/>
<dbReference type="EC" id="2.8.1.12" evidence="3"/>
<organism evidence="12 13">
    <name type="scientific">Haliea salexigens</name>
    <dbReference type="NCBI Taxonomy" id="287487"/>
    <lineage>
        <taxon>Bacteria</taxon>
        <taxon>Pseudomonadati</taxon>
        <taxon>Pseudomonadota</taxon>
        <taxon>Gammaproteobacteria</taxon>
        <taxon>Cellvibrionales</taxon>
        <taxon>Halieaceae</taxon>
        <taxon>Haliea</taxon>
    </lineage>
</organism>
<reference evidence="12 13" key="1">
    <citation type="journal article" date="2018" name="Nat. Biotechnol.">
        <title>A standardized bacterial taxonomy based on genome phylogeny substantially revises the tree of life.</title>
        <authorList>
            <person name="Parks D.H."/>
            <person name="Chuvochina M."/>
            <person name="Waite D.W."/>
            <person name="Rinke C."/>
            <person name="Skarshewski A."/>
            <person name="Chaumeil P.A."/>
            <person name="Hugenholtz P."/>
        </authorList>
    </citation>
    <scope>NUCLEOTIDE SEQUENCE [LARGE SCALE GENOMIC DNA]</scope>
    <source>
        <strain evidence="12">UBA9158</strain>
    </source>
</reference>
<evidence type="ECO:0000256" key="2">
    <source>
        <dbReference type="ARBA" id="ARBA00005426"/>
    </source>
</evidence>
<evidence type="ECO:0000256" key="9">
    <source>
        <dbReference type="ARBA" id="ARBA00030781"/>
    </source>
</evidence>
<dbReference type="InterPro" id="IPR003448">
    <property type="entry name" value="Mopterin_biosynth_MoaE"/>
</dbReference>
<evidence type="ECO:0000256" key="11">
    <source>
        <dbReference type="ARBA" id="ARBA00049878"/>
    </source>
</evidence>
<dbReference type="PANTHER" id="PTHR23404">
    <property type="entry name" value="MOLYBDOPTERIN SYNTHASE RELATED"/>
    <property type="match status" value="1"/>
</dbReference>
<accession>A0A3C1KJW7</accession>
<dbReference type="InterPro" id="IPR036563">
    <property type="entry name" value="MoaE_sf"/>
</dbReference>
<keyword evidence="5" id="KW-0501">Molybdenum cofactor biosynthesis</keyword>